<keyword evidence="2" id="KW-0547">Nucleotide-binding</keyword>
<name>A0ABY7VV43_9BACT</name>
<evidence type="ECO:0000256" key="3">
    <source>
        <dbReference type="ARBA" id="ARBA00022777"/>
    </source>
</evidence>
<proteinExistence type="predicted"/>
<evidence type="ECO:0000256" key="2">
    <source>
        <dbReference type="ARBA" id="ARBA00022741"/>
    </source>
</evidence>
<gene>
    <name evidence="6" type="ORF">PQO03_19100</name>
</gene>
<reference evidence="6 7" key="1">
    <citation type="submission" date="2023-02" db="EMBL/GenBank/DDBJ databases">
        <title>Genome sequence of Lentisphaera profundi SAORIC-696.</title>
        <authorList>
            <person name="Kim e."/>
            <person name="Cho J.-C."/>
            <person name="Choi A."/>
            <person name="Kang I."/>
        </authorList>
    </citation>
    <scope>NUCLEOTIDE SEQUENCE [LARGE SCALE GENOMIC DNA]</scope>
    <source>
        <strain evidence="6 7">SAORIC-696</strain>
    </source>
</reference>
<dbReference type="SUPFAM" id="SSF55931">
    <property type="entry name" value="Glutamine synthetase/guanido kinase"/>
    <property type="match status" value="1"/>
</dbReference>
<keyword evidence="1" id="KW-0808">Transferase</keyword>
<feature type="domain" description="Phosphagen kinase C-terminal" evidence="5">
    <location>
        <begin position="177"/>
        <end position="281"/>
    </location>
</feature>
<evidence type="ECO:0000256" key="1">
    <source>
        <dbReference type="ARBA" id="ARBA00022679"/>
    </source>
</evidence>
<evidence type="ECO:0000313" key="6">
    <source>
        <dbReference type="EMBL" id="WDE97937.1"/>
    </source>
</evidence>
<dbReference type="Gene3D" id="3.30.590.10">
    <property type="entry name" value="Glutamine synthetase/guanido kinase, catalytic domain"/>
    <property type="match status" value="1"/>
</dbReference>
<evidence type="ECO:0000259" key="5">
    <source>
        <dbReference type="Pfam" id="PF00217"/>
    </source>
</evidence>
<dbReference type="InterPro" id="IPR014746">
    <property type="entry name" value="Gln_synth/guanido_kin_cat_dom"/>
</dbReference>
<keyword evidence="7" id="KW-1185">Reference proteome</keyword>
<keyword evidence="4" id="KW-0067">ATP-binding</keyword>
<organism evidence="6 7">
    <name type="scientific">Lentisphaera profundi</name>
    <dbReference type="NCBI Taxonomy" id="1658616"/>
    <lineage>
        <taxon>Bacteria</taxon>
        <taxon>Pseudomonadati</taxon>
        <taxon>Lentisphaerota</taxon>
        <taxon>Lentisphaeria</taxon>
        <taxon>Lentisphaerales</taxon>
        <taxon>Lentisphaeraceae</taxon>
        <taxon>Lentisphaera</taxon>
    </lineage>
</organism>
<evidence type="ECO:0000256" key="4">
    <source>
        <dbReference type="ARBA" id="ARBA00022840"/>
    </source>
</evidence>
<evidence type="ECO:0000313" key="7">
    <source>
        <dbReference type="Proteomes" id="UP001214250"/>
    </source>
</evidence>
<dbReference type="Pfam" id="PF00217">
    <property type="entry name" value="ATP-gua_Ptrans"/>
    <property type="match status" value="1"/>
</dbReference>
<protein>
    <recommendedName>
        <fullName evidence="5">Phosphagen kinase C-terminal domain-containing protein</fullName>
    </recommendedName>
</protein>
<dbReference type="Proteomes" id="UP001214250">
    <property type="component" value="Chromosome 2"/>
</dbReference>
<dbReference type="InterPro" id="IPR022414">
    <property type="entry name" value="ATP-guanido_PTrfase_cat"/>
</dbReference>
<dbReference type="EMBL" id="CP117812">
    <property type="protein sequence ID" value="WDE97937.1"/>
    <property type="molecule type" value="Genomic_DNA"/>
</dbReference>
<sequence>MINTTDHEPLCPKCESSAKKITLSHQAFCPSCFHRFSDLLKKLSAPHSPRDYHKLNPRRLAELISAEQYELAEELCDQNKIKLQQHGFLSYTLEFHRNLENFTFLNKENLKLPFALVNALSVAHPDLKVRDHLATKKSFIYIDDNEYTKFLTNHHITYGLTDHSEDTTKIEDFRLKIQQIEKQTAFAFQDEFGFLGPELNRLGQAFNFNVTLALPHLYFDQQIPKLQRACQEIGFTLSPTHPDKTTPLLYTIENNSSSCTSLSETLESAIELSQVINAAENQAQFNSLEKTSTPYKYFSSAYWSLGSSPSLSKREYKHSIEDLFCASLFDYTDNIDHDKLSKIFHASLYDKSTSEIKSEQNQDTDIAADTFEQLLNTIRT</sequence>
<keyword evidence="3" id="KW-0418">Kinase</keyword>
<dbReference type="RefSeq" id="WP_274152629.1">
    <property type="nucleotide sequence ID" value="NZ_CP117812.1"/>
</dbReference>
<accession>A0ABY7VV43</accession>